<sequence length="289" mass="31976">MAYRGALENAGNHSQYSGETLKINPILNIQDLTGYTGNGPIQLWQFLLELLCDPGCKNLIKWTGEGWQFKMEEPDEVAKLWGIRKNKPKMTYEKLSRGIRYYYDKNIIVKCQSRRYVYKYVNNLDAILGYTAIQIHKLLGIQPLNDDLEGGTSDNEIKAHHSPSIAPSTPGASNSNISSPTEAHQNTDTPSPNSASCPDRPHVLKTQKSFGQFGGPCEGDQPATVYRESPMSATYGANGEANETMLTNFKPELAGQFAESGKRAAVFADWIRKISPKKSTNMDGVDVPV</sequence>
<feature type="compositionally biased region" description="Polar residues" evidence="4">
    <location>
        <begin position="165"/>
        <end position="196"/>
    </location>
</feature>
<reference evidence="7" key="1">
    <citation type="submission" date="2003-08" db="EMBL/GenBank/DDBJ databases">
        <authorList>
            <person name="Birren B."/>
            <person name="Nusbaum C."/>
            <person name="Abebe A."/>
            <person name="Abouelleil A."/>
            <person name="Adekoya E."/>
            <person name="Ait-zahra M."/>
            <person name="Allen N."/>
            <person name="Allen T."/>
            <person name="An P."/>
            <person name="Anderson M."/>
            <person name="Anderson S."/>
            <person name="Arachchi H."/>
            <person name="Armbruster J."/>
            <person name="Bachantsang P."/>
            <person name="Baldwin J."/>
            <person name="Barry A."/>
            <person name="Bayul T."/>
            <person name="Blitshsteyn B."/>
            <person name="Bloom T."/>
            <person name="Blye J."/>
            <person name="Boguslavskiy L."/>
            <person name="Borowsky M."/>
            <person name="Boukhgalter B."/>
            <person name="Brunache A."/>
            <person name="Butler J."/>
            <person name="Calixte N."/>
            <person name="Calvo S."/>
            <person name="Camarata J."/>
            <person name="Campo K."/>
            <person name="Chang J."/>
            <person name="Cheshatsang Y."/>
            <person name="Citroen M."/>
            <person name="Collymore A."/>
            <person name="Considine T."/>
            <person name="Cook A."/>
            <person name="Cooke P."/>
            <person name="Corum B."/>
            <person name="Cuomo C."/>
            <person name="David R."/>
            <person name="Dawoe T."/>
            <person name="Degray S."/>
            <person name="Dodge S."/>
            <person name="Dooley K."/>
            <person name="Dorje P."/>
            <person name="Dorjee K."/>
            <person name="Dorris L."/>
            <person name="Duffey N."/>
            <person name="Dupes A."/>
            <person name="Elkins T."/>
            <person name="Engels R."/>
            <person name="Erickson J."/>
            <person name="Farina A."/>
            <person name="Faro S."/>
            <person name="Ferreira P."/>
            <person name="Fischer H."/>
            <person name="Fitzgerald M."/>
            <person name="Foley K."/>
            <person name="Gage D."/>
            <person name="Galagan J."/>
            <person name="Gearin G."/>
            <person name="Gnerre S."/>
            <person name="Gnirke A."/>
            <person name="Goyette A."/>
            <person name="Graham J."/>
            <person name="Grandbois E."/>
            <person name="Gyaltsen K."/>
            <person name="Hafez N."/>
            <person name="Hagopian D."/>
            <person name="Hagos B."/>
            <person name="Hall J."/>
            <person name="Hatcher B."/>
            <person name="Heller A."/>
            <person name="Higgins H."/>
            <person name="Honan T."/>
            <person name="Horn A."/>
            <person name="Houde N."/>
            <person name="Hughes L."/>
            <person name="Hulme W."/>
            <person name="Husby E."/>
            <person name="Iliev I."/>
            <person name="Jaffe D."/>
            <person name="Jones C."/>
            <person name="Kamal M."/>
            <person name="Kamat A."/>
            <person name="Kamvysselis M."/>
            <person name="Karlsson E."/>
            <person name="Kells C."/>
            <person name="Kieu A."/>
            <person name="Kisner P."/>
            <person name="Kodira C."/>
            <person name="Kulbokas E."/>
            <person name="Labutti K."/>
            <person name="Lama D."/>
            <person name="Landers T."/>
            <person name="Leger J."/>
            <person name="Levine S."/>
            <person name="Lewis D."/>
            <person name="Lewis T."/>
            <person name="Lindblad-toh K."/>
            <person name="Liu X."/>
            <person name="Lokyitsang T."/>
            <person name="Lokyitsang Y."/>
            <person name="Lucien O."/>
            <person name="Lui A."/>
            <person name="Ma L.J."/>
            <person name="Mabbitt R."/>
            <person name="Macdonald J."/>
            <person name="Maclean C."/>
            <person name="Major J."/>
            <person name="Manning J."/>
            <person name="Marabella R."/>
            <person name="Maru K."/>
            <person name="Matthews C."/>
            <person name="Mauceli E."/>
            <person name="Mccarthy M."/>
            <person name="Mcdonough S."/>
            <person name="Mcghee T."/>
            <person name="Meldrim J."/>
            <person name="Meneus L."/>
            <person name="Mesirov J."/>
            <person name="Mihalev A."/>
            <person name="Mihova T."/>
            <person name="Mikkelsen T."/>
            <person name="Mlenga V."/>
            <person name="Moru K."/>
            <person name="Mozes J."/>
            <person name="Mulrain L."/>
            <person name="Munson G."/>
            <person name="Naylor J."/>
            <person name="Newes C."/>
            <person name="Nguyen C."/>
            <person name="Nguyen N."/>
            <person name="Nguyen T."/>
            <person name="Nicol R."/>
            <person name="Nielsen C."/>
            <person name="Nizzari M."/>
            <person name="Norbu C."/>
            <person name="Norbu N."/>
            <person name="O'donnell P."/>
            <person name="Okoawo O."/>
            <person name="O'leary S."/>
            <person name="Omotosho B."/>
            <person name="O'neill K."/>
            <person name="Osman S."/>
            <person name="Parker S."/>
            <person name="Perrin D."/>
            <person name="Phunkhang P."/>
            <person name="Piqani B."/>
            <person name="Purcell S."/>
            <person name="Rachupka T."/>
            <person name="Ramasamy U."/>
            <person name="Rameau R."/>
            <person name="Ray V."/>
            <person name="Raymond C."/>
            <person name="Retta R."/>
            <person name="Richardson S."/>
            <person name="Rise C."/>
            <person name="Rodriguez J."/>
            <person name="Rogers J."/>
            <person name="Rogov P."/>
            <person name="Rutman M."/>
            <person name="Schupbach R."/>
            <person name="Seaman C."/>
            <person name="Settipalli S."/>
            <person name="Sharpe T."/>
            <person name="Sheridan J."/>
            <person name="Sherpa N."/>
            <person name="Shi J."/>
            <person name="Smirnov S."/>
            <person name="Smith C."/>
            <person name="Sougnez C."/>
            <person name="Spencer B."/>
            <person name="Stalker J."/>
            <person name="Stange-thomann N."/>
            <person name="Stavropoulos S."/>
            <person name="Stetson K."/>
            <person name="Stone C."/>
            <person name="Stone S."/>
            <person name="Stubbs M."/>
            <person name="Talamas J."/>
            <person name="Tchuinga P."/>
            <person name="Tenzing P."/>
            <person name="Tesfaye S."/>
            <person name="Theodore J."/>
            <person name="Thoulutsang Y."/>
            <person name="Topham K."/>
            <person name="Towey S."/>
            <person name="Tsamla T."/>
            <person name="Tsomo N."/>
            <person name="Vallee D."/>
            <person name="Vassiliev H."/>
            <person name="Venkataraman V."/>
            <person name="Vinson J."/>
            <person name="Vo A."/>
            <person name="Wade C."/>
            <person name="Wang S."/>
            <person name="Wangchuk T."/>
            <person name="Wangdi T."/>
            <person name="Whittaker C."/>
            <person name="Wilkinson J."/>
            <person name="Wu Y."/>
            <person name="Wyman D."/>
            <person name="Yadav S."/>
            <person name="Yang S."/>
            <person name="Yang X."/>
            <person name="Yeager S."/>
            <person name="Yee E."/>
            <person name="Young G."/>
            <person name="Zainoun J."/>
            <person name="Zembeck L."/>
            <person name="Zimmer A."/>
            <person name="Zody M."/>
            <person name="Lander E."/>
        </authorList>
    </citation>
    <scope>NUCLEOTIDE SEQUENCE [LARGE SCALE GENOMIC DNA]</scope>
</reference>
<dbReference type="GO" id="GO:0005634">
    <property type="term" value="C:nucleus"/>
    <property type="evidence" value="ECO:0007669"/>
    <property type="project" value="UniProtKB-SubCell"/>
</dbReference>
<name>H2YSN5_CIOSA</name>
<dbReference type="PROSITE" id="PS00346">
    <property type="entry name" value="ETS_DOMAIN_2"/>
    <property type="match status" value="1"/>
</dbReference>
<organism evidence="6 7">
    <name type="scientific">Ciona savignyi</name>
    <name type="common">Pacific transparent sea squirt</name>
    <dbReference type="NCBI Taxonomy" id="51511"/>
    <lineage>
        <taxon>Eukaryota</taxon>
        <taxon>Metazoa</taxon>
        <taxon>Chordata</taxon>
        <taxon>Tunicata</taxon>
        <taxon>Ascidiacea</taxon>
        <taxon>Phlebobranchia</taxon>
        <taxon>Cionidae</taxon>
        <taxon>Ciona</taxon>
    </lineage>
</organism>
<proteinExistence type="inferred from homology"/>
<evidence type="ECO:0000256" key="2">
    <source>
        <dbReference type="ARBA" id="ARBA00023125"/>
    </source>
</evidence>
<dbReference type="Ensembl" id="ENSCSAVT00000008453.1">
    <property type="protein sequence ID" value="ENSCSAVP00000008345.1"/>
    <property type="gene ID" value="ENSCSAVG00000004962.1"/>
</dbReference>
<dbReference type="GO" id="GO:0043565">
    <property type="term" value="F:sequence-specific DNA binding"/>
    <property type="evidence" value="ECO:0007669"/>
    <property type="project" value="InterPro"/>
</dbReference>
<keyword evidence="2 3" id="KW-0238">DNA-binding</keyword>
<keyword evidence="7" id="KW-1185">Reference proteome</keyword>
<dbReference type="HOGENOM" id="CLU_964826_0_0_1"/>
<dbReference type="PANTHER" id="PTHR11849:SF289">
    <property type="entry name" value="ETS-LIKE PROTEIN POINTED"/>
    <property type="match status" value="1"/>
</dbReference>
<evidence type="ECO:0000313" key="6">
    <source>
        <dbReference type="Ensembl" id="ENSCSAVP00000008345.1"/>
    </source>
</evidence>
<comment type="subcellular location">
    <subcellularLocation>
        <location evidence="3">Nucleus</location>
    </subcellularLocation>
</comment>
<dbReference type="InterPro" id="IPR036390">
    <property type="entry name" value="WH_DNA-bd_sf"/>
</dbReference>
<dbReference type="GO" id="GO:0030154">
    <property type="term" value="P:cell differentiation"/>
    <property type="evidence" value="ECO:0007669"/>
    <property type="project" value="TreeGrafter"/>
</dbReference>
<dbReference type="OMA" id="WIRKISP"/>
<dbReference type="InterPro" id="IPR000418">
    <property type="entry name" value="Ets_dom"/>
</dbReference>
<reference evidence="6" key="3">
    <citation type="submission" date="2025-09" db="UniProtKB">
        <authorList>
            <consortium name="Ensembl"/>
        </authorList>
    </citation>
    <scope>IDENTIFICATION</scope>
</reference>
<dbReference type="STRING" id="51511.ENSCSAVP00000008345"/>
<dbReference type="PROSITE" id="PS50061">
    <property type="entry name" value="ETS_DOMAIN_3"/>
    <property type="match status" value="1"/>
</dbReference>
<evidence type="ECO:0000313" key="7">
    <source>
        <dbReference type="Proteomes" id="UP000007875"/>
    </source>
</evidence>
<evidence type="ECO:0000256" key="3">
    <source>
        <dbReference type="RuleBase" id="RU004019"/>
    </source>
</evidence>
<dbReference type="Proteomes" id="UP000007875">
    <property type="component" value="Unassembled WGS sequence"/>
</dbReference>
<accession>H2YSN5</accession>
<dbReference type="AlphaFoldDB" id="H2YSN5"/>
<comment type="similarity">
    <text evidence="1 3">Belongs to the ETS family.</text>
</comment>
<evidence type="ECO:0000256" key="1">
    <source>
        <dbReference type="ARBA" id="ARBA00005562"/>
    </source>
</evidence>
<dbReference type="GeneTree" id="ENSGT00940000166428"/>
<dbReference type="Gene3D" id="1.10.10.10">
    <property type="entry name" value="Winged helix-like DNA-binding domain superfamily/Winged helix DNA-binding domain"/>
    <property type="match status" value="1"/>
</dbReference>
<evidence type="ECO:0000256" key="4">
    <source>
        <dbReference type="SAM" id="MobiDB-lite"/>
    </source>
</evidence>
<dbReference type="InterPro" id="IPR046328">
    <property type="entry name" value="ETS_fam"/>
</dbReference>
<dbReference type="PANTHER" id="PTHR11849">
    <property type="entry name" value="ETS"/>
    <property type="match status" value="1"/>
</dbReference>
<dbReference type="PROSITE" id="PS00345">
    <property type="entry name" value="ETS_DOMAIN_1"/>
    <property type="match status" value="1"/>
</dbReference>
<evidence type="ECO:0000259" key="5">
    <source>
        <dbReference type="PROSITE" id="PS50061"/>
    </source>
</evidence>
<dbReference type="SMART" id="SM00413">
    <property type="entry name" value="ETS"/>
    <property type="match status" value="1"/>
</dbReference>
<reference evidence="6" key="2">
    <citation type="submission" date="2025-08" db="UniProtKB">
        <authorList>
            <consortium name="Ensembl"/>
        </authorList>
    </citation>
    <scope>IDENTIFICATION</scope>
</reference>
<dbReference type="PRINTS" id="PR00454">
    <property type="entry name" value="ETSDOMAIN"/>
</dbReference>
<feature type="domain" description="ETS" evidence="5">
    <location>
        <begin position="41"/>
        <end position="121"/>
    </location>
</feature>
<dbReference type="InterPro" id="IPR036388">
    <property type="entry name" value="WH-like_DNA-bd_sf"/>
</dbReference>
<protein>
    <recommendedName>
        <fullName evidence="5">ETS domain-containing protein</fullName>
    </recommendedName>
</protein>
<keyword evidence="3" id="KW-0539">Nucleus</keyword>
<dbReference type="GO" id="GO:0000981">
    <property type="term" value="F:DNA-binding transcription factor activity, RNA polymerase II-specific"/>
    <property type="evidence" value="ECO:0007669"/>
    <property type="project" value="TreeGrafter"/>
</dbReference>
<dbReference type="eggNOG" id="KOG3806">
    <property type="taxonomic scope" value="Eukaryota"/>
</dbReference>
<feature type="region of interest" description="Disordered" evidence="4">
    <location>
        <begin position="151"/>
        <end position="202"/>
    </location>
</feature>
<dbReference type="Pfam" id="PF00178">
    <property type="entry name" value="Ets"/>
    <property type="match status" value="1"/>
</dbReference>
<dbReference type="SUPFAM" id="SSF46785">
    <property type="entry name" value="Winged helix' DNA-binding domain"/>
    <property type="match status" value="1"/>
</dbReference>
<dbReference type="InParanoid" id="H2YSN5"/>